<organism evidence="2 3">
    <name type="scientific">Smittium mucronatum</name>
    <dbReference type="NCBI Taxonomy" id="133383"/>
    <lineage>
        <taxon>Eukaryota</taxon>
        <taxon>Fungi</taxon>
        <taxon>Fungi incertae sedis</taxon>
        <taxon>Zoopagomycota</taxon>
        <taxon>Kickxellomycotina</taxon>
        <taxon>Harpellomycetes</taxon>
        <taxon>Harpellales</taxon>
        <taxon>Legeriomycetaceae</taxon>
        <taxon>Smittium</taxon>
    </lineage>
</organism>
<accession>A0A1R0H0Z5</accession>
<reference evidence="2 3" key="1">
    <citation type="journal article" date="2016" name="Mol. Biol. Evol.">
        <title>Genome-Wide Survey of Gut Fungi (Harpellales) Reveals the First Horizontally Transferred Ubiquitin Gene from a Mosquito Host.</title>
        <authorList>
            <person name="Wang Y."/>
            <person name="White M.M."/>
            <person name="Kvist S."/>
            <person name="Moncalvo J.M."/>
        </authorList>
    </citation>
    <scope>NUCLEOTIDE SEQUENCE [LARGE SCALE GENOMIC DNA]</scope>
    <source>
        <strain evidence="2 3">ALG-7-W6</strain>
    </source>
</reference>
<keyword evidence="3" id="KW-1185">Reference proteome</keyword>
<sequence length="207" mass="22043">MKISLLTWLVALSTTFASQIKDSSNVATKHEKSVADGQWQDINSLNQLTKLQGGDLINKKRDVVSNTGSSSMCSIQTTNPVANITIGGIRPGCAGGSTSPDYLIFKGILCAFSSLDLDPQQPQQGVTACTITSNTGEKWCASCIVDPDVSSQASTSAWDTMTTPQQALLCLNTIINTSISGYTSNKCINTLVNSIYGPIEIYSYISN</sequence>
<evidence type="ECO:0000313" key="3">
    <source>
        <dbReference type="Proteomes" id="UP000187455"/>
    </source>
</evidence>
<dbReference type="AlphaFoldDB" id="A0A1R0H0Z5"/>
<evidence type="ECO:0000256" key="1">
    <source>
        <dbReference type="SAM" id="SignalP"/>
    </source>
</evidence>
<proteinExistence type="predicted"/>
<protein>
    <submittedName>
        <fullName evidence="2">Uncharacterized protein</fullName>
    </submittedName>
</protein>
<dbReference type="Proteomes" id="UP000187455">
    <property type="component" value="Unassembled WGS sequence"/>
</dbReference>
<evidence type="ECO:0000313" key="2">
    <source>
        <dbReference type="EMBL" id="OLY82780.1"/>
    </source>
</evidence>
<dbReference type="EMBL" id="LSSL01001247">
    <property type="protein sequence ID" value="OLY82780.1"/>
    <property type="molecule type" value="Genomic_DNA"/>
</dbReference>
<feature type="chain" id="PRO_5012842049" evidence="1">
    <location>
        <begin position="18"/>
        <end position="207"/>
    </location>
</feature>
<feature type="signal peptide" evidence="1">
    <location>
        <begin position="1"/>
        <end position="17"/>
    </location>
</feature>
<keyword evidence="1" id="KW-0732">Signal</keyword>
<gene>
    <name evidence="2" type="ORF">AYI68_g3091</name>
</gene>
<comment type="caution">
    <text evidence="2">The sequence shown here is derived from an EMBL/GenBank/DDBJ whole genome shotgun (WGS) entry which is preliminary data.</text>
</comment>
<name>A0A1R0H0Z5_9FUNG</name>